<evidence type="ECO:0000256" key="2">
    <source>
        <dbReference type="SAM" id="Phobius"/>
    </source>
</evidence>
<feature type="region of interest" description="Disordered" evidence="1">
    <location>
        <begin position="1303"/>
        <end position="1323"/>
    </location>
</feature>
<reference evidence="3 4" key="1">
    <citation type="submission" date="2023-02" db="EMBL/GenBank/DDBJ databases">
        <title>LHISI_Scaffold_Assembly.</title>
        <authorList>
            <person name="Stuart O.P."/>
            <person name="Cleave R."/>
            <person name="Magrath M.J.L."/>
            <person name="Mikheyev A.S."/>
        </authorList>
    </citation>
    <scope>NUCLEOTIDE SEQUENCE [LARGE SCALE GENOMIC DNA]</scope>
    <source>
        <strain evidence="3">Daus_M_001</strain>
        <tissue evidence="3">Leg muscle</tissue>
    </source>
</reference>
<feature type="region of interest" description="Disordered" evidence="1">
    <location>
        <begin position="1124"/>
        <end position="1158"/>
    </location>
</feature>
<dbReference type="Proteomes" id="UP001159363">
    <property type="component" value="Chromosome 12"/>
</dbReference>
<evidence type="ECO:0000313" key="3">
    <source>
        <dbReference type="EMBL" id="KAJ8870218.1"/>
    </source>
</evidence>
<keyword evidence="2" id="KW-1133">Transmembrane helix</keyword>
<proteinExistence type="predicted"/>
<protein>
    <recommendedName>
        <fullName evidence="5">Tc1-like transposase DDE domain-containing protein</fullName>
    </recommendedName>
</protein>
<keyword evidence="2" id="KW-0472">Membrane</keyword>
<organism evidence="3 4">
    <name type="scientific">Dryococelus australis</name>
    <dbReference type="NCBI Taxonomy" id="614101"/>
    <lineage>
        <taxon>Eukaryota</taxon>
        <taxon>Metazoa</taxon>
        <taxon>Ecdysozoa</taxon>
        <taxon>Arthropoda</taxon>
        <taxon>Hexapoda</taxon>
        <taxon>Insecta</taxon>
        <taxon>Pterygota</taxon>
        <taxon>Neoptera</taxon>
        <taxon>Polyneoptera</taxon>
        <taxon>Phasmatodea</taxon>
        <taxon>Verophasmatodea</taxon>
        <taxon>Anareolatae</taxon>
        <taxon>Phasmatidae</taxon>
        <taxon>Eurycanthinae</taxon>
        <taxon>Dryococelus</taxon>
    </lineage>
</organism>
<evidence type="ECO:0000256" key="1">
    <source>
        <dbReference type="SAM" id="MobiDB-lite"/>
    </source>
</evidence>
<keyword evidence="4" id="KW-1185">Reference proteome</keyword>
<sequence length="1375" mass="154974">MIRWNDTVLPVAEGGFTSRLRRFTIRHASFPLLVLPHGLLIMLLFSKRLAVRGLALNTVVCCLSVGSGPWQTLNMLLACAAATFTYRNADRLAVHTAVIGKESDLTELQRGRTIGFLAKGGGGGQHFGNSGVCDLFTRRVTPPMLTQVRRRKRLEFARQYSQWTAADWRRVAFSDKSHFQQHRTYGRQRVRQETHIIYVEGTLDRFGYESILGDHVHQYVTIVFPREGGIFQHDNAPCHTTRRVCTWLEEHDQNFKVLPCPNSPEFDSIGFLWDHLDLVFAVCLLRHARFNSCGAYRRQHGSRYPDVEAVSEGLTAESGVVQHTIAGTMGTSQCYVPGIWRRYIETGNVNDRPRSVSPKVTTPAQDRYVRINASRINTSTARKIRENLLIATDIIGKTVCIGHGIIKSGQLKNGSMLCSLMRQGLVLGQIPEGRGCGEDAVHRQGFLLCKKSMHTEPYRQAFGELFLLAVDNARTHRARVVDKYCQQAGIRRIICPALRPDMKCTKHAWDFCKNYHSSTPSPTQQCTGADISVQAERYNLKQEQLDNLIPSMPPRVRDLVFSRAISTLASHQGEPGSIPGRVTGFSQVGIVPDDAVGRRSSRGSPVSPAPSITLIGPQALAVKSHPNLFPPFPSRHLNLFENKMPRCFVRETPKQARAFPTGSLRDFGAWKSCPDDAAGWWVFSGFFRFPLSFVTAVLYTRRYRGLISCMLILLKVEVRLLQLQLSSMRCKSEGLRRAGIELTVRILVFGVLRRINCALGMRVKAVRDKVSTFEINLRKKSLPLPAYILAGVLSGMRSVKLATMERKWGGYPWSPSDVWDECLTAQSNTVALGVESVNGTLEMQNITVEPLLMARFISTPAADSLTRQSTEACRGEKDSIFRLYFSRINCNAVANPFKGVGLTETGSLAGIAFGIICKIICKFLGRKKLHVTWCLLGAVCTRRTEQEPVIRLEPGETECIAATHEKAIRHCEITADDEVAVEEMKTKHLSHLIALPRPRLKAALMIQANRARFPAGSVPDFGVWGSCRTTPMSGEFSHGSPVYPFLAFRRRRCRSPGRIKVLLRFPFGGIKGGCNKFSPAWRLSEGDKSNKKNIKFVTEAGEYEAAGTGMKRWWLQVIPERKPADQRHRPARFPRTKIRERPRQESNPVRQGETSPPAEFKRHERNFSTLLRPRNSAITIRKRLRGCLVEQVFTFSQNARQREKATCPKSPFLMRKHCDTMQGDTLKNHTKNCKDSSFERRRVMPSVHLSISMGTDSTGDYGEIVNAKDGMSDLCRAVGWFARNIHLPDFRAKYELHNKRDYDDSVDEVSDEKDGGSPDDSNELIDRLKMTVEKNRAQQIHKAEWHEAGAFLAYMRCLELFPPRTIYVKFKSRND</sequence>
<dbReference type="Gene3D" id="3.30.420.10">
    <property type="entry name" value="Ribonuclease H-like superfamily/Ribonuclease H"/>
    <property type="match status" value="2"/>
</dbReference>
<evidence type="ECO:0000313" key="4">
    <source>
        <dbReference type="Proteomes" id="UP001159363"/>
    </source>
</evidence>
<dbReference type="EMBL" id="JARBHB010000013">
    <property type="protein sequence ID" value="KAJ8870218.1"/>
    <property type="molecule type" value="Genomic_DNA"/>
</dbReference>
<feature type="transmembrane region" description="Helical" evidence="2">
    <location>
        <begin position="28"/>
        <end position="45"/>
    </location>
</feature>
<feature type="compositionally biased region" description="Polar residues" evidence="1">
    <location>
        <begin position="1145"/>
        <end position="1154"/>
    </location>
</feature>
<accession>A0ABQ9GCU8</accession>
<evidence type="ECO:0008006" key="5">
    <source>
        <dbReference type="Google" id="ProtNLM"/>
    </source>
</evidence>
<gene>
    <name evidence="3" type="ORF">PR048_029234</name>
</gene>
<keyword evidence="2" id="KW-0812">Transmembrane</keyword>
<dbReference type="InterPro" id="IPR036397">
    <property type="entry name" value="RNaseH_sf"/>
</dbReference>
<name>A0ABQ9GCU8_9NEOP</name>
<comment type="caution">
    <text evidence="3">The sequence shown here is derived from an EMBL/GenBank/DDBJ whole genome shotgun (WGS) entry which is preliminary data.</text>
</comment>